<feature type="non-terminal residue" evidence="1">
    <location>
        <position position="1"/>
    </location>
</feature>
<organism evidence="1 2">
    <name type="scientific">Cirrhinus mrigala</name>
    <name type="common">Mrigala</name>
    <dbReference type="NCBI Taxonomy" id="683832"/>
    <lineage>
        <taxon>Eukaryota</taxon>
        <taxon>Metazoa</taxon>
        <taxon>Chordata</taxon>
        <taxon>Craniata</taxon>
        <taxon>Vertebrata</taxon>
        <taxon>Euteleostomi</taxon>
        <taxon>Actinopterygii</taxon>
        <taxon>Neopterygii</taxon>
        <taxon>Teleostei</taxon>
        <taxon>Ostariophysi</taxon>
        <taxon>Cypriniformes</taxon>
        <taxon>Cyprinidae</taxon>
        <taxon>Labeoninae</taxon>
        <taxon>Labeonini</taxon>
        <taxon>Cirrhinus</taxon>
    </lineage>
</organism>
<name>A0ABD0P3T2_CIRMR</name>
<keyword evidence="2" id="KW-1185">Reference proteome</keyword>
<reference evidence="1 2" key="1">
    <citation type="submission" date="2024-05" db="EMBL/GenBank/DDBJ databases">
        <title>Genome sequencing and assembly of Indian major carp, Cirrhinus mrigala (Hamilton, 1822).</title>
        <authorList>
            <person name="Mohindra V."/>
            <person name="Chowdhury L.M."/>
            <person name="Lal K."/>
            <person name="Jena J.K."/>
        </authorList>
    </citation>
    <scope>NUCLEOTIDE SEQUENCE [LARGE SCALE GENOMIC DNA]</scope>
    <source>
        <strain evidence="1">CM1030</strain>
        <tissue evidence="1">Blood</tissue>
    </source>
</reference>
<feature type="non-terminal residue" evidence="1">
    <location>
        <position position="81"/>
    </location>
</feature>
<evidence type="ECO:0000313" key="2">
    <source>
        <dbReference type="Proteomes" id="UP001529510"/>
    </source>
</evidence>
<dbReference type="SUPFAM" id="SSF46966">
    <property type="entry name" value="Spectrin repeat"/>
    <property type="match status" value="1"/>
</dbReference>
<dbReference type="AlphaFoldDB" id="A0ABD0P3T2"/>
<dbReference type="Gene3D" id="1.20.58.60">
    <property type="match status" value="1"/>
</dbReference>
<comment type="caution">
    <text evidence="1">The sequence shown here is derived from an EMBL/GenBank/DDBJ whole genome shotgun (WGS) entry which is preliminary data.</text>
</comment>
<sequence length="81" mass="9434">EGQRLMQEKPELNALVKKKLEEIRDTTQAKARQLFEANRADLLVQSYSNLDQRLEKLEGQLAYVDYGQDLTTVNKQLKKLQ</sequence>
<dbReference type="EMBL" id="JAMKFB020000018">
    <property type="protein sequence ID" value="KAL0168754.1"/>
    <property type="molecule type" value="Genomic_DNA"/>
</dbReference>
<accession>A0ABD0P3T2</accession>
<evidence type="ECO:0000313" key="1">
    <source>
        <dbReference type="EMBL" id="KAL0168754.1"/>
    </source>
</evidence>
<gene>
    <name evidence="1" type="ORF">M9458_036976</name>
</gene>
<proteinExistence type="predicted"/>
<protein>
    <submittedName>
        <fullName evidence="1">Uncharacterized protein</fullName>
    </submittedName>
</protein>
<dbReference type="Proteomes" id="UP001529510">
    <property type="component" value="Unassembled WGS sequence"/>
</dbReference>